<feature type="transmembrane region" description="Helical" evidence="1">
    <location>
        <begin position="103"/>
        <end position="122"/>
    </location>
</feature>
<dbReference type="Proteomes" id="UP000662200">
    <property type="component" value="Unassembled WGS sequence"/>
</dbReference>
<dbReference type="InterPro" id="IPR018764">
    <property type="entry name" value="RskA_C"/>
</dbReference>
<comment type="caution">
    <text evidence="3">The sequence shown here is derived from an EMBL/GenBank/DDBJ whole genome shotgun (WGS) entry which is preliminary data.</text>
</comment>
<proteinExistence type="predicted"/>
<sequence>MPHLDPDRLVLVALGEQDPSASEAGHLHGCDSCAADLDAARATVAVGRGSRHVRDLPEPPPELWARIAGAAFAAPALAPPAARPAVRTRWFDSLRGPRGRLRLAVAATAALVLIVAVGVGAVRTGRRGVERVVAEADLIAQPAAPAAAKGRAAVVDTGHGLEVRLEMSGMPTPGGYYLVWLYDGGSVMVPLGAPGSARLNVPAAAGDLTRFSIIDVSAQQLGQQQHGTSMLQGRLRP</sequence>
<keyword evidence="1" id="KW-0472">Membrane</keyword>
<evidence type="ECO:0000313" key="3">
    <source>
        <dbReference type="EMBL" id="GGK24442.1"/>
    </source>
</evidence>
<feature type="domain" description="Anti-sigma K factor RskA C-terminal" evidence="2">
    <location>
        <begin position="106"/>
        <end position="225"/>
    </location>
</feature>
<accession>A0A8J3FGE7</accession>
<evidence type="ECO:0000256" key="1">
    <source>
        <dbReference type="SAM" id="Phobius"/>
    </source>
</evidence>
<dbReference type="GO" id="GO:0005886">
    <property type="term" value="C:plasma membrane"/>
    <property type="evidence" value="ECO:0007669"/>
    <property type="project" value="InterPro"/>
</dbReference>
<reference evidence="3" key="1">
    <citation type="journal article" date="2014" name="Int. J. Syst. Evol. Microbiol.">
        <title>Complete genome sequence of Corynebacterium casei LMG S-19264T (=DSM 44701T), isolated from a smear-ripened cheese.</title>
        <authorList>
            <consortium name="US DOE Joint Genome Institute (JGI-PGF)"/>
            <person name="Walter F."/>
            <person name="Albersmeier A."/>
            <person name="Kalinowski J."/>
            <person name="Ruckert C."/>
        </authorList>
    </citation>
    <scope>NUCLEOTIDE SEQUENCE</scope>
    <source>
        <strain evidence="3">JCM 3091</strain>
    </source>
</reference>
<gene>
    <name evidence="3" type="ORF">GCM10010124_16190</name>
</gene>
<name>A0A8J3FGE7_9ACTN</name>
<protein>
    <recommendedName>
        <fullName evidence="2">Anti-sigma K factor RskA C-terminal domain-containing protein</fullName>
    </recommendedName>
</protein>
<keyword evidence="1" id="KW-1133">Transmembrane helix</keyword>
<evidence type="ECO:0000259" key="2">
    <source>
        <dbReference type="Pfam" id="PF10099"/>
    </source>
</evidence>
<dbReference type="AlphaFoldDB" id="A0A8J3FGE7"/>
<dbReference type="EMBL" id="BMQC01000004">
    <property type="protein sequence ID" value="GGK24442.1"/>
    <property type="molecule type" value="Genomic_DNA"/>
</dbReference>
<reference evidence="3" key="2">
    <citation type="submission" date="2020-09" db="EMBL/GenBank/DDBJ databases">
        <authorList>
            <person name="Sun Q."/>
            <person name="Ohkuma M."/>
        </authorList>
    </citation>
    <scope>NUCLEOTIDE SEQUENCE</scope>
    <source>
        <strain evidence="3">JCM 3091</strain>
    </source>
</reference>
<keyword evidence="1" id="KW-0812">Transmembrane</keyword>
<dbReference type="Pfam" id="PF10099">
    <property type="entry name" value="RskA_C"/>
    <property type="match status" value="1"/>
</dbReference>
<organism evidence="3 4">
    <name type="scientific">Pilimelia terevasa</name>
    <dbReference type="NCBI Taxonomy" id="53372"/>
    <lineage>
        <taxon>Bacteria</taxon>
        <taxon>Bacillati</taxon>
        <taxon>Actinomycetota</taxon>
        <taxon>Actinomycetes</taxon>
        <taxon>Micromonosporales</taxon>
        <taxon>Micromonosporaceae</taxon>
        <taxon>Pilimelia</taxon>
    </lineage>
</organism>
<evidence type="ECO:0000313" key="4">
    <source>
        <dbReference type="Proteomes" id="UP000662200"/>
    </source>
</evidence>
<keyword evidence="4" id="KW-1185">Reference proteome</keyword>